<dbReference type="GO" id="GO:0003677">
    <property type="term" value="F:DNA binding"/>
    <property type="evidence" value="ECO:0007669"/>
    <property type="project" value="UniProtKB-UniRule"/>
</dbReference>
<sequence>MGKREEKATATREAIFRAAAIIVGRHGYAKASIARIAEEAGVSHGLIYQYFRDQQDLFDRLLPHVGEEMLRHIAQRAGRSETVEERERLGLEANFEYLIDHPELHRILNEAAFFAPQAHRNYLKRMAEGYKRSLEKGHATGQIEAYAPEEFQTLALMFIGAREYLLEHYAVEGHSIKKLPVEVERTYLKAVALAMGVDPTRMMPQQEAGDETCSG</sequence>
<dbReference type="InterPro" id="IPR050624">
    <property type="entry name" value="HTH-type_Tx_Regulator"/>
</dbReference>
<feature type="DNA-binding region" description="H-T-H motif" evidence="2">
    <location>
        <begin position="32"/>
        <end position="51"/>
    </location>
</feature>
<dbReference type="SUPFAM" id="SSF46689">
    <property type="entry name" value="Homeodomain-like"/>
    <property type="match status" value="1"/>
</dbReference>
<evidence type="ECO:0000259" key="3">
    <source>
        <dbReference type="PROSITE" id="PS50977"/>
    </source>
</evidence>
<evidence type="ECO:0000256" key="2">
    <source>
        <dbReference type="PROSITE-ProRule" id="PRU00335"/>
    </source>
</evidence>
<dbReference type="PANTHER" id="PTHR43479">
    <property type="entry name" value="ACREF/ENVCD OPERON REPRESSOR-RELATED"/>
    <property type="match status" value="1"/>
</dbReference>
<dbReference type="Proteomes" id="UP000198893">
    <property type="component" value="Unassembled WGS sequence"/>
</dbReference>
<evidence type="ECO:0000256" key="1">
    <source>
        <dbReference type="ARBA" id="ARBA00023125"/>
    </source>
</evidence>
<evidence type="ECO:0000313" key="4">
    <source>
        <dbReference type="EMBL" id="SEO67050.1"/>
    </source>
</evidence>
<dbReference type="InterPro" id="IPR001647">
    <property type="entry name" value="HTH_TetR"/>
</dbReference>
<dbReference type="Gene3D" id="1.10.357.10">
    <property type="entry name" value="Tetracycline Repressor, domain 2"/>
    <property type="match status" value="1"/>
</dbReference>
<gene>
    <name evidence="4" type="ORF">SAMN04490248_10922</name>
</gene>
<keyword evidence="5" id="KW-1185">Reference proteome</keyword>
<keyword evidence="1 2" id="KW-0238">DNA-binding</keyword>
<name>A0A1H8RKW3_9RHOB</name>
<dbReference type="Pfam" id="PF00440">
    <property type="entry name" value="TetR_N"/>
    <property type="match status" value="1"/>
</dbReference>
<dbReference type="EMBL" id="FODS01000009">
    <property type="protein sequence ID" value="SEO67050.1"/>
    <property type="molecule type" value="Genomic_DNA"/>
</dbReference>
<accession>A0A1H8RKW3</accession>
<dbReference type="PROSITE" id="PS50977">
    <property type="entry name" value="HTH_TETR_2"/>
    <property type="match status" value="1"/>
</dbReference>
<dbReference type="PANTHER" id="PTHR43479:SF11">
    <property type="entry name" value="ACREF_ENVCD OPERON REPRESSOR-RELATED"/>
    <property type="match status" value="1"/>
</dbReference>
<dbReference type="InterPro" id="IPR009057">
    <property type="entry name" value="Homeodomain-like_sf"/>
</dbReference>
<feature type="domain" description="HTH tetR-type" evidence="3">
    <location>
        <begin position="9"/>
        <end position="69"/>
    </location>
</feature>
<dbReference type="STRING" id="569882.SAMN04490248_10922"/>
<dbReference type="InterPro" id="IPR023772">
    <property type="entry name" value="DNA-bd_HTH_TetR-type_CS"/>
</dbReference>
<organism evidence="4 5">
    <name type="scientific">Salinihabitans flavidus</name>
    <dbReference type="NCBI Taxonomy" id="569882"/>
    <lineage>
        <taxon>Bacteria</taxon>
        <taxon>Pseudomonadati</taxon>
        <taxon>Pseudomonadota</taxon>
        <taxon>Alphaproteobacteria</taxon>
        <taxon>Rhodobacterales</taxon>
        <taxon>Roseobacteraceae</taxon>
        <taxon>Salinihabitans</taxon>
    </lineage>
</organism>
<dbReference type="PROSITE" id="PS01081">
    <property type="entry name" value="HTH_TETR_1"/>
    <property type="match status" value="1"/>
</dbReference>
<dbReference type="PRINTS" id="PR00455">
    <property type="entry name" value="HTHTETR"/>
</dbReference>
<evidence type="ECO:0000313" key="5">
    <source>
        <dbReference type="Proteomes" id="UP000198893"/>
    </source>
</evidence>
<reference evidence="4 5" key="1">
    <citation type="submission" date="2016-10" db="EMBL/GenBank/DDBJ databases">
        <authorList>
            <person name="de Groot N.N."/>
        </authorList>
    </citation>
    <scope>NUCLEOTIDE SEQUENCE [LARGE SCALE GENOMIC DNA]</scope>
    <source>
        <strain evidence="4 5">DSM 27842</strain>
    </source>
</reference>
<dbReference type="RefSeq" id="WP_175483202.1">
    <property type="nucleotide sequence ID" value="NZ_FODS01000009.1"/>
</dbReference>
<proteinExistence type="predicted"/>
<protein>
    <submittedName>
        <fullName evidence="4">DNA-binding transcriptional regulator, AcrR family</fullName>
    </submittedName>
</protein>
<dbReference type="AlphaFoldDB" id="A0A1H8RKW3"/>